<dbReference type="PANTHER" id="PTHR34387">
    <property type="entry name" value="SLR1258 PROTEIN"/>
    <property type="match status" value="1"/>
</dbReference>
<evidence type="ECO:0000313" key="2">
    <source>
        <dbReference type="Proteomes" id="UP000275613"/>
    </source>
</evidence>
<reference evidence="1 2" key="1">
    <citation type="submission" date="2018-08" db="EMBL/GenBank/DDBJ databases">
        <title>Recombination of ecologically and evolutionarily significant loci maintains genetic cohesion in the Pseudomonas syringae species complex.</title>
        <authorList>
            <person name="Dillon M."/>
            <person name="Thakur S."/>
            <person name="Almeida R.N.D."/>
            <person name="Weir B.S."/>
            <person name="Guttman D.S."/>
        </authorList>
    </citation>
    <scope>NUCLEOTIDE SEQUENCE [LARGE SCALE GENOMIC DNA]</scope>
    <source>
        <strain evidence="1 2">ICMP 4316</strain>
    </source>
</reference>
<dbReference type="InterPro" id="IPR007497">
    <property type="entry name" value="SIMPL/DUF541"/>
</dbReference>
<name>A0A3M3W804_PSEA0</name>
<organism evidence="1 2">
    <name type="scientific">Pseudomonas amygdali pv. eriobotryae</name>
    <dbReference type="NCBI Taxonomy" id="129137"/>
    <lineage>
        <taxon>Bacteria</taxon>
        <taxon>Pseudomonadati</taxon>
        <taxon>Pseudomonadota</taxon>
        <taxon>Gammaproteobacteria</taxon>
        <taxon>Pseudomonadales</taxon>
        <taxon>Pseudomonadaceae</taxon>
        <taxon>Pseudomonas</taxon>
        <taxon>Pseudomonas amygdali</taxon>
    </lineage>
</organism>
<dbReference type="EMBL" id="RBPV01000357">
    <property type="protein sequence ID" value="RMO53957.1"/>
    <property type="molecule type" value="Genomic_DNA"/>
</dbReference>
<dbReference type="Gene3D" id="3.30.110.170">
    <property type="entry name" value="Protein of unknown function (DUF541), domain 1"/>
    <property type="match status" value="1"/>
</dbReference>
<dbReference type="PANTHER" id="PTHR34387:SF1">
    <property type="entry name" value="PERIPLASMIC IMMUNOGENIC PROTEIN"/>
    <property type="match status" value="1"/>
</dbReference>
<dbReference type="AlphaFoldDB" id="A0A3M3W804"/>
<dbReference type="GO" id="GO:0006974">
    <property type="term" value="P:DNA damage response"/>
    <property type="evidence" value="ECO:0007669"/>
    <property type="project" value="TreeGrafter"/>
</dbReference>
<accession>A0A3M3W804</accession>
<dbReference type="Gene3D" id="3.30.70.2970">
    <property type="entry name" value="Protein of unknown function (DUF541), domain 2"/>
    <property type="match status" value="1"/>
</dbReference>
<proteinExistence type="predicted"/>
<protein>
    <submittedName>
        <fullName evidence="1">Uncharacterized protein</fullName>
    </submittedName>
</protein>
<gene>
    <name evidence="1" type="ORF">ALQ39_01994</name>
</gene>
<comment type="caution">
    <text evidence="1">The sequence shown here is derived from an EMBL/GenBank/DDBJ whole genome shotgun (WGS) entry which is preliminary data.</text>
</comment>
<sequence>MITRSSHVQSSPCCHARRAGLAAALSSLPALAEEARYNQISLRAEVNQEVQRDLMLVTLYTEAQDSDPAKLAAQITETLNKALGQARQVKDVKIRQGSRNSYPVYDDKGQKITGWRERAELRLESADFAILSKLTGELLTDLKMGGMDFSISPSTRKASEDALLKDAVTAFKARAQLVTEALGGTGYKLVNLNLNTSGYPQPYLRAPVMMMAKSSREDSAPTPDVEAGTSQVSVAADGVIEVAIP</sequence>
<dbReference type="InterPro" id="IPR052022">
    <property type="entry name" value="26kDa_periplasmic_antigen"/>
</dbReference>
<dbReference type="Proteomes" id="UP000275613">
    <property type="component" value="Unassembled WGS sequence"/>
</dbReference>
<evidence type="ECO:0000313" key="1">
    <source>
        <dbReference type="EMBL" id="RMO53957.1"/>
    </source>
</evidence>
<dbReference type="Pfam" id="PF04402">
    <property type="entry name" value="SIMPL"/>
    <property type="match status" value="1"/>
</dbReference>